<evidence type="ECO:0000313" key="2">
    <source>
        <dbReference type="Proteomes" id="UP001162060"/>
    </source>
</evidence>
<gene>
    <name evidence="1" type="ORF">PM001_LOCUS23459</name>
</gene>
<organism evidence="1 2">
    <name type="scientific">Peronospora matthiolae</name>
    <dbReference type="NCBI Taxonomy" id="2874970"/>
    <lineage>
        <taxon>Eukaryota</taxon>
        <taxon>Sar</taxon>
        <taxon>Stramenopiles</taxon>
        <taxon>Oomycota</taxon>
        <taxon>Peronosporomycetes</taxon>
        <taxon>Peronosporales</taxon>
        <taxon>Peronosporaceae</taxon>
        <taxon>Peronospora</taxon>
    </lineage>
</organism>
<accession>A0AAV1UYU6</accession>
<dbReference type="AlphaFoldDB" id="A0AAV1UYU6"/>
<sequence>MHSSAKADKKESARVDAAALDEAQFFAVDDVSSAAIATLPAEPVAADVHDVSPRASDDNSFPVELIYSGESDGGSVSKETPR</sequence>
<dbReference type="EMBL" id="CAKLBY020000229">
    <property type="protein sequence ID" value="CAK7938309.1"/>
    <property type="molecule type" value="Genomic_DNA"/>
</dbReference>
<proteinExistence type="predicted"/>
<evidence type="ECO:0000313" key="1">
    <source>
        <dbReference type="EMBL" id="CAK7938309.1"/>
    </source>
</evidence>
<dbReference type="Proteomes" id="UP001162060">
    <property type="component" value="Unassembled WGS sequence"/>
</dbReference>
<comment type="caution">
    <text evidence="1">The sequence shown here is derived from an EMBL/GenBank/DDBJ whole genome shotgun (WGS) entry which is preliminary data.</text>
</comment>
<name>A0AAV1UYU6_9STRA</name>
<protein>
    <submittedName>
        <fullName evidence="1">Uncharacterized protein</fullName>
    </submittedName>
</protein>
<reference evidence="1" key="1">
    <citation type="submission" date="2024-01" db="EMBL/GenBank/DDBJ databases">
        <authorList>
            <person name="Webb A."/>
        </authorList>
    </citation>
    <scope>NUCLEOTIDE SEQUENCE</scope>
    <source>
        <strain evidence="1">Pm1</strain>
    </source>
</reference>